<evidence type="ECO:0000256" key="2">
    <source>
        <dbReference type="SAM" id="Phobius"/>
    </source>
</evidence>
<feature type="transmembrane region" description="Helical" evidence="2">
    <location>
        <begin position="792"/>
        <end position="810"/>
    </location>
</feature>
<accession>A0A0D0IRV1</accession>
<dbReference type="Proteomes" id="UP000032120">
    <property type="component" value="Unassembled WGS sequence"/>
</dbReference>
<keyword evidence="3" id="KW-0732">Signal</keyword>
<evidence type="ECO:0000313" key="6">
    <source>
        <dbReference type="Proteomes" id="UP000032120"/>
    </source>
</evidence>
<feature type="signal peptide" evidence="3">
    <location>
        <begin position="1"/>
        <end position="25"/>
    </location>
</feature>
<dbReference type="Pfam" id="PF18655">
    <property type="entry name" value="SHIRT"/>
    <property type="match status" value="5"/>
</dbReference>
<sequence>MTGALGVAGALVLSGAGLTAANAQGAGFEVEVYGIDEGEHITDDRELLFDPRKGDEPGNAYQIGYTGVLDMSPTWETYKSLRGSAVPFPISEQTWVRSNFDGTWDMSFTLDPAVLSVDEAALTCDAVNAELDVQNPGTSAGDMLQCSQVGYNSDSGLLTIQLVMQLRDGSRVTGAHLDAASNEPPHVRIPIPPGAVYVAQSAFEAGGNVSLTSPRAQGQMRMDHPLGALVPVTFDQDGPAATLEMVETYQTRYVFESASEGHELPDSVVGLLPEPAFMLRDGVTVQPTLPGELAVAEELGTWEFQGWDPSEGTVNGADVEFTGQWAFLADDDDDEGDEGDEEDTFGVIYRFHAADAVGDGPLPDEVLALLPSSDERFESGTSVEPVQPAQTQVELREEDEAAGIVVVTTWTFNGWDADSVVVADSDVVFTGLWSKTVTEEPIGPPPTETFGVSYEFVPAEGVEGPLPDAVLSLLPTSDERYESGDTVTAASDDLGPVTEVVEDEEANTVTTTTWDFQGWDADSKVVEDSDVVFVGSWDMTVTEEPIGPPPAVTFGVSYEFVPAEGVEGPLPDAVLSQLPTSDERYESGDTVTAASDDLGPVTEVVEDEEANTVTTTTWDFQGWDADSKVVEDSDVVFVGSWGMTVTEEPIGPPPAETFGVSYEFVPAEGVERPLPDALLSLLPTSDERYESGDTVTAADLLFTAVIEIDEDEEANTVTTTIWDFQGWDADSKVVADSDVVFVGTWGMTVTEEPLIEDPDDEEEEEEDDTPKKIDDDDKPDTTLPKSGGAGQGLFMAGGALLLVAGAALTLRQIRRGIRISE</sequence>
<feature type="domain" description="SHIRT" evidence="4">
    <location>
        <begin position="449"/>
        <end position="539"/>
    </location>
</feature>
<dbReference type="InterPro" id="IPR041030">
    <property type="entry name" value="SHIRT"/>
</dbReference>
<reference evidence="5 6" key="1">
    <citation type="submission" date="2015-01" db="EMBL/GenBank/DDBJ databases">
        <title>Draft genome sequence of Leucobacter komagatae strain VKM ST2845.</title>
        <authorList>
            <person name="Karlyshev A.V."/>
            <person name="Kudryashova E.B."/>
        </authorList>
    </citation>
    <scope>NUCLEOTIDE SEQUENCE [LARGE SCALE GENOMIC DNA]</scope>
    <source>
        <strain evidence="5 6">VKM ST2845</strain>
    </source>
</reference>
<evidence type="ECO:0000256" key="3">
    <source>
        <dbReference type="SAM" id="SignalP"/>
    </source>
</evidence>
<feature type="region of interest" description="Disordered" evidence="1">
    <location>
        <begin position="751"/>
        <end position="789"/>
    </location>
</feature>
<feature type="domain" description="SHIRT" evidence="4">
    <location>
        <begin position="657"/>
        <end position="747"/>
    </location>
</feature>
<feature type="domain" description="SHIRT" evidence="4">
    <location>
        <begin position="247"/>
        <end position="327"/>
    </location>
</feature>
<feature type="compositionally biased region" description="Acidic residues" evidence="1">
    <location>
        <begin position="753"/>
        <end position="768"/>
    </location>
</feature>
<evidence type="ECO:0000259" key="4">
    <source>
        <dbReference type="Pfam" id="PF18655"/>
    </source>
</evidence>
<evidence type="ECO:0000313" key="5">
    <source>
        <dbReference type="EMBL" id="KIP52193.1"/>
    </source>
</evidence>
<evidence type="ECO:0000256" key="1">
    <source>
        <dbReference type="SAM" id="MobiDB-lite"/>
    </source>
</evidence>
<name>A0A0D0IRV1_9MICO</name>
<proteinExistence type="predicted"/>
<dbReference type="AlphaFoldDB" id="A0A0D0IRV1"/>
<protein>
    <recommendedName>
        <fullName evidence="4">SHIRT domain-containing protein</fullName>
    </recommendedName>
</protein>
<feature type="chain" id="PRO_5002212418" description="SHIRT domain-containing protein" evidence="3">
    <location>
        <begin position="26"/>
        <end position="821"/>
    </location>
</feature>
<organism evidence="5 6">
    <name type="scientific">Leucobacter komagatae</name>
    <dbReference type="NCBI Taxonomy" id="55969"/>
    <lineage>
        <taxon>Bacteria</taxon>
        <taxon>Bacillati</taxon>
        <taxon>Actinomycetota</taxon>
        <taxon>Actinomycetes</taxon>
        <taxon>Micrococcales</taxon>
        <taxon>Microbacteriaceae</taxon>
        <taxon>Leucobacter</taxon>
    </lineage>
</organism>
<feature type="domain" description="SHIRT" evidence="4">
    <location>
        <begin position="345"/>
        <end position="434"/>
    </location>
</feature>
<gene>
    <name evidence="5" type="ORF">SD72_11030</name>
</gene>
<keyword evidence="2" id="KW-0472">Membrane</keyword>
<keyword evidence="2" id="KW-1133">Transmembrane helix</keyword>
<comment type="caution">
    <text evidence="5">The sequence shown here is derived from an EMBL/GenBank/DDBJ whole genome shotgun (WGS) entry which is preliminary data.</text>
</comment>
<dbReference type="EMBL" id="JXSQ01000014">
    <property type="protein sequence ID" value="KIP52193.1"/>
    <property type="molecule type" value="Genomic_DNA"/>
</dbReference>
<keyword evidence="2" id="KW-0812">Transmembrane</keyword>
<keyword evidence="6" id="KW-1185">Reference proteome</keyword>
<feature type="domain" description="SHIRT" evidence="4">
    <location>
        <begin position="554"/>
        <end position="643"/>
    </location>
</feature>